<dbReference type="AlphaFoldDB" id="A0A1F5GQ33"/>
<evidence type="ECO:0000313" key="3">
    <source>
        <dbReference type="Proteomes" id="UP000178336"/>
    </source>
</evidence>
<name>A0A1F5GQ33_9BACT</name>
<dbReference type="STRING" id="1797724.A3A48_02250"/>
<dbReference type="PANTHER" id="PTHR33933">
    <property type="entry name" value="NUCLEOTIDYLTRANSFERASE"/>
    <property type="match status" value="1"/>
</dbReference>
<dbReference type="CDD" id="cd05403">
    <property type="entry name" value="NT_KNTase_like"/>
    <property type="match status" value="1"/>
</dbReference>
<organism evidence="2 3">
    <name type="scientific">Candidatus Curtissbacteria bacterium RIFCSPLOWO2_01_FULL_37_9</name>
    <dbReference type="NCBI Taxonomy" id="1797724"/>
    <lineage>
        <taxon>Bacteria</taxon>
        <taxon>Candidatus Curtissiibacteriota</taxon>
    </lineage>
</organism>
<dbReference type="Gene3D" id="3.30.460.10">
    <property type="entry name" value="Beta Polymerase, domain 2"/>
    <property type="match status" value="1"/>
</dbReference>
<evidence type="ECO:0000259" key="1">
    <source>
        <dbReference type="Pfam" id="PF18765"/>
    </source>
</evidence>
<dbReference type="InterPro" id="IPR041633">
    <property type="entry name" value="Polbeta"/>
</dbReference>
<dbReference type="SUPFAM" id="SSF81301">
    <property type="entry name" value="Nucleotidyltransferase"/>
    <property type="match status" value="1"/>
</dbReference>
<reference evidence="2 3" key="1">
    <citation type="journal article" date="2016" name="Nat. Commun.">
        <title>Thousands of microbial genomes shed light on interconnected biogeochemical processes in an aquifer system.</title>
        <authorList>
            <person name="Anantharaman K."/>
            <person name="Brown C.T."/>
            <person name="Hug L.A."/>
            <person name="Sharon I."/>
            <person name="Castelle C.J."/>
            <person name="Probst A.J."/>
            <person name="Thomas B.C."/>
            <person name="Singh A."/>
            <person name="Wilkins M.J."/>
            <person name="Karaoz U."/>
            <person name="Brodie E.L."/>
            <person name="Williams K.H."/>
            <person name="Hubbard S.S."/>
            <person name="Banfield J.F."/>
        </authorList>
    </citation>
    <scope>NUCLEOTIDE SEQUENCE [LARGE SCALE GENOMIC DNA]</scope>
</reference>
<dbReference type="InterPro" id="IPR043519">
    <property type="entry name" value="NT_sf"/>
</dbReference>
<accession>A0A1F5GQ33</accession>
<feature type="domain" description="Polymerase beta nucleotidyltransferase" evidence="1">
    <location>
        <begin position="7"/>
        <end position="98"/>
    </location>
</feature>
<dbReference type="Pfam" id="PF18765">
    <property type="entry name" value="Polbeta"/>
    <property type="match status" value="1"/>
</dbReference>
<proteinExistence type="predicted"/>
<dbReference type="Proteomes" id="UP000178336">
    <property type="component" value="Unassembled WGS sequence"/>
</dbReference>
<evidence type="ECO:0000313" key="2">
    <source>
        <dbReference type="EMBL" id="OGD93961.1"/>
    </source>
</evidence>
<comment type="caution">
    <text evidence="2">The sequence shown here is derived from an EMBL/GenBank/DDBJ whole genome shotgun (WGS) entry which is preliminary data.</text>
</comment>
<dbReference type="EMBL" id="MFBN01000055">
    <property type="protein sequence ID" value="OGD93961.1"/>
    <property type="molecule type" value="Genomic_DNA"/>
</dbReference>
<dbReference type="InterPro" id="IPR052548">
    <property type="entry name" value="Type_VII_TA_antitoxin"/>
</dbReference>
<dbReference type="PANTHER" id="PTHR33933:SF1">
    <property type="entry name" value="PROTEIN ADENYLYLTRANSFERASE MNTA-RELATED"/>
    <property type="match status" value="1"/>
</dbReference>
<protein>
    <recommendedName>
        <fullName evidence="1">Polymerase beta nucleotidyltransferase domain-containing protein</fullName>
    </recommendedName>
</protein>
<gene>
    <name evidence="2" type="ORF">A3A48_02250</name>
</gene>
<sequence>MKSTDIIIEQLKKTKPQAIILFGSAARGEMGKDSDFDLLVIQETKKDYFDRVREVRAEIRANVPLDIIVLTPKEARELPKKNSFFAQILKEGKLLYGRI</sequence>